<evidence type="ECO:0000259" key="3">
    <source>
        <dbReference type="SMART" id="SM00829"/>
    </source>
</evidence>
<dbReference type="RefSeq" id="XP_022460016.1">
    <property type="nucleotide sequence ID" value="XM_022600696.1"/>
</dbReference>
<dbReference type="SUPFAM" id="SSF50129">
    <property type="entry name" value="GroES-like"/>
    <property type="match status" value="1"/>
</dbReference>
<keyword evidence="1" id="KW-0521">NADP</keyword>
<dbReference type="AlphaFoldDB" id="W6MN33"/>
<dbReference type="SMART" id="SM00829">
    <property type="entry name" value="PKS_ER"/>
    <property type="match status" value="1"/>
</dbReference>
<reference evidence="4" key="2">
    <citation type="submission" date="2014-02" db="EMBL/GenBank/DDBJ databases">
        <title>Complete DNA sequence of /Kuraishia capsulata/ illustrates novel genomic features among budding yeasts (/Saccharomycotina/).</title>
        <authorList>
            <person name="Morales L."/>
            <person name="Noel B."/>
            <person name="Porcel B."/>
            <person name="Marcet-Houben M."/>
            <person name="Hullo M-F."/>
            <person name="Sacerdot C."/>
            <person name="Tekaia F."/>
            <person name="Leh-Louis V."/>
            <person name="Despons L."/>
            <person name="Khanna V."/>
            <person name="Aury J-M."/>
            <person name="Barbe V."/>
            <person name="Couloux A."/>
            <person name="Labadie K."/>
            <person name="Pelletier E."/>
            <person name="Souciet J-L."/>
            <person name="Boekhout T."/>
            <person name="Gabaldon T."/>
            <person name="Wincker P."/>
            <person name="Dujon B."/>
        </authorList>
    </citation>
    <scope>NUCLEOTIDE SEQUENCE</scope>
    <source>
        <strain evidence="4">CBS 1993</strain>
    </source>
</reference>
<dbReference type="InterPro" id="IPR036291">
    <property type="entry name" value="NAD(P)-bd_dom_sf"/>
</dbReference>
<proteinExistence type="predicted"/>
<name>W6MN33_9ASCO</name>
<dbReference type="GO" id="GO:0070402">
    <property type="term" value="F:NADPH binding"/>
    <property type="evidence" value="ECO:0007669"/>
    <property type="project" value="TreeGrafter"/>
</dbReference>
<evidence type="ECO:0000313" key="4">
    <source>
        <dbReference type="EMBL" id="CDK28024.1"/>
    </source>
</evidence>
<dbReference type="PANTHER" id="PTHR48106:SF18">
    <property type="entry name" value="QUINONE OXIDOREDUCTASE PIG3"/>
    <property type="match status" value="1"/>
</dbReference>
<dbReference type="InterPro" id="IPR020843">
    <property type="entry name" value="ER"/>
</dbReference>
<dbReference type="PANTHER" id="PTHR48106">
    <property type="entry name" value="QUINONE OXIDOREDUCTASE PIG3-RELATED"/>
    <property type="match status" value="1"/>
</dbReference>
<dbReference type="CDD" id="cd05276">
    <property type="entry name" value="p53_inducible_oxidoreductase"/>
    <property type="match status" value="1"/>
</dbReference>
<dbReference type="STRING" id="1382522.W6MN33"/>
<keyword evidence="5" id="KW-1185">Reference proteome</keyword>
<gene>
    <name evidence="4" type="ORF">KUCA_T00004004001</name>
</gene>
<dbReference type="EMBL" id="HG793129">
    <property type="protein sequence ID" value="CDK28024.1"/>
    <property type="molecule type" value="Genomic_DNA"/>
</dbReference>
<dbReference type="Gene3D" id="3.40.50.720">
    <property type="entry name" value="NAD(P)-binding Rossmann-like Domain"/>
    <property type="match status" value="1"/>
</dbReference>
<protein>
    <recommendedName>
        <fullName evidence="3">Enoyl reductase (ER) domain-containing protein</fullName>
    </recommendedName>
</protein>
<evidence type="ECO:0000313" key="5">
    <source>
        <dbReference type="Proteomes" id="UP000019384"/>
    </source>
</evidence>
<evidence type="ECO:0000256" key="1">
    <source>
        <dbReference type="ARBA" id="ARBA00022857"/>
    </source>
</evidence>
<reference evidence="4" key="1">
    <citation type="submission" date="2013-12" db="EMBL/GenBank/DDBJ databases">
        <authorList>
            <person name="Genoscope - CEA"/>
        </authorList>
    </citation>
    <scope>NUCLEOTIDE SEQUENCE</scope>
    <source>
        <strain evidence="4">CBS 1993</strain>
    </source>
</reference>
<dbReference type="InterPro" id="IPR011032">
    <property type="entry name" value="GroES-like_sf"/>
</dbReference>
<dbReference type="GeneID" id="34521404"/>
<dbReference type="GO" id="GO:0016651">
    <property type="term" value="F:oxidoreductase activity, acting on NAD(P)H"/>
    <property type="evidence" value="ECO:0007669"/>
    <property type="project" value="TreeGrafter"/>
</dbReference>
<dbReference type="OrthoDB" id="3509362at2759"/>
<sequence>MRAVSIKNGKGPVDALYIDDSVSEPELKNGEVLIRVKAFALNRMDLMQREGKYPVPAGTSSILGVDYSGTVLKIPPGTKTPLQEGDDVFGLVKGGAYAELLAAPVETIFLKPKELSHEVAASIPEVWFTATQVLLEVGEFKNGESLLFHAGASAVGIAAIQLAQLHNAKYVFATVGSDSKKEAVKKLQLKNSPTKIIPINYNSEEFVDVIKENSPEGVDVIIDPVGGIYFTRNVSILKLDGRDVVMGSMTDTNVKFDLLAVMLKRLQIKGTTLRSRPLAYQGKIADIVKAEILPKIVSGDLLHPIEKVFKLEEIVEAHKLMESNKTTGKIVVTIP</sequence>
<dbReference type="InterPro" id="IPR014189">
    <property type="entry name" value="Quinone_OxRdtase_PIG3"/>
</dbReference>
<dbReference type="HOGENOM" id="CLU_026673_3_4_1"/>
<feature type="domain" description="Enoyl reductase (ER)" evidence="3">
    <location>
        <begin position="11"/>
        <end position="332"/>
    </location>
</feature>
<evidence type="ECO:0000256" key="2">
    <source>
        <dbReference type="ARBA" id="ARBA00023002"/>
    </source>
</evidence>
<dbReference type="Gene3D" id="3.90.180.10">
    <property type="entry name" value="Medium-chain alcohol dehydrogenases, catalytic domain"/>
    <property type="match status" value="1"/>
</dbReference>
<dbReference type="InterPro" id="IPR013149">
    <property type="entry name" value="ADH-like_C"/>
</dbReference>
<dbReference type="SUPFAM" id="SSF51735">
    <property type="entry name" value="NAD(P)-binding Rossmann-fold domains"/>
    <property type="match status" value="1"/>
</dbReference>
<dbReference type="NCBIfam" id="TIGR02824">
    <property type="entry name" value="quinone_pig3"/>
    <property type="match status" value="1"/>
</dbReference>
<keyword evidence="2" id="KW-0560">Oxidoreductase</keyword>
<accession>W6MN33</accession>
<dbReference type="InterPro" id="IPR013154">
    <property type="entry name" value="ADH-like_N"/>
</dbReference>
<dbReference type="Proteomes" id="UP000019384">
    <property type="component" value="Unassembled WGS sequence"/>
</dbReference>
<dbReference type="Pfam" id="PF08240">
    <property type="entry name" value="ADH_N"/>
    <property type="match status" value="1"/>
</dbReference>
<dbReference type="Pfam" id="PF00107">
    <property type="entry name" value="ADH_zinc_N"/>
    <property type="match status" value="1"/>
</dbReference>
<organism evidence="4 5">
    <name type="scientific">Kuraishia capsulata CBS 1993</name>
    <dbReference type="NCBI Taxonomy" id="1382522"/>
    <lineage>
        <taxon>Eukaryota</taxon>
        <taxon>Fungi</taxon>
        <taxon>Dikarya</taxon>
        <taxon>Ascomycota</taxon>
        <taxon>Saccharomycotina</taxon>
        <taxon>Pichiomycetes</taxon>
        <taxon>Pichiales</taxon>
        <taxon>Pichiaceae</taxon>
        <taxon>Kuraishia</taxon>
    </lineage>
</organism>